<proteinExistence type="predicted"/>
<keyword evidence="1" id="KW-0175">Coiled coil</keyword>
<dbReference type="EMBL" id="SAXA01000021">
    <property type="protein sequence ID" value="RXQ87826.1"/>
    <property type="molecule type" value="Genomic_DNA"/>
</dbReference>
<organism evidence="2 3">
    <name type="scientific">Ancylomarina salipaludis</name>
    <dbReference type="NCBI Taxonomy" id="2501299"/>
    <lineage>
        <taxon>Bacteria</taxon>
        <taxon>Pseudomonadati</taxon>
        <taxon>Bacteroidota</taxon>
        <taxon>Bacteroidia</taxon>
        <taxon>Marinilabiliales</taxon>
        <taxon>Marinifilaceae</taxon>
        <taxon>Ancylomarina</taxon>
    </lineage>
</organism>
<dbReference type="Gene3D" id="2.30.30.40">
    <property type="entry name" value="SH3 Domains"/>
    <property type="match status" value="1"/>
</dbReference>
<protein>
    <submittedName>
        <fullName evidence="2">SH3 domain-containing protein</fullName>
    </submittedName>
</protein>
<comment type="caution">
    <text evidence="2">The sequence shown here is derived from an EMBL/GenBank/DDBJ whole genome shotgun (WGS) entry which is preliminary data.</text>
</comment>
<keyword evidence="3" id="KW-1185">Reference proteome</keyword>
<name>A0A4Q1JI78_9BACT</name>
<evidence type="ECO:0000256" key="1">
    <source>
        <dbReference type="SAM" id="Coils"/>
    </source>
</evidence>
<evidence type="ECO:0000313" key="3">
    <source>
        <dbReference type="Proteomes" id="UP000289703"/>
    </source>
</evidence>
<dbReference type="RefSeq" id="WP_129255658.1">
    <property type="nucleotide sequence ID" value="NZ_SAXA01000021.1"/>
</dbReference>
<feature type="coiled-coil region" evidence="1">
    <location>
        <begin position="14"/>
        <end position="62"/>
    </location>
</feature>
<dbReference type="AlphaFoldDB" id="A0A4Q1JI78"/>
<reference evidence="2 3" key="1">
    <citation type="submission" date="2019-01" db="EMBL/GenBank/DDBJ databases">
        <title>Ancylomarina salipaludis sp. nov., isolated from a salt marsh.</title>
        <authorList>
            <person name="Yoon J.-H."/>
        </authorList>
    </citation>
    <scope>NUCLEOTIDE SEQUENCE [LARGE SCALE GENOMIC DNA]</scope>
    <source>
        <strain evidence="2 3">SHSM-M15</strain>
    </source>
</reference>
<evidence type="ECO:0000313" key="2">
    <source>
        <dbReference type="EMBL" id="RXQ87826.1"/>
    </source>
</evidence>
<gene>
    <name evidence="2" type="ORF">EO244_15820</name>
</gene>
<dbReference type="Proteomes" id="UP000289703">
    <property type="component" value="Unassembled WGS sequence"/>
</dbReference>
<dbReference type="OrthoDB" id="1050424at2"/>
<sequence>MKNILFLILLCLGLNGFSQECEELKTQLTKLNKHKEVLEKDLAETNSKVKEIELRIEQIGLQSINANKFVCNSTTTTISRFKSTPELNGQVIELIPKKKVVKVLEYVGDSYWKISYNDQIGYLNDVLIKETSEMVLVKKTSKRQVKPFKTKNTKSYSTGGSSYRTIHTGPRGGRYYINSNGNKTYIKRK</sequence>
<accession>A0A4Q1JI78</accession>